<reference evidence="1" key="1">
    <citation type="journal article" date="2023" name="G3 (Bethesda)">
        <title>Whole genome assembly and annotation of the endangered Caribbean coral Acropora cervicornis.</title>
        <authorList>
            <person name="Selwyn J.D."/>
            <person name="Vollmer S.V."/>
        </authorList>
    </citation>
    <scope>NUCLEOTIDE SEQUENCE</scope>
    <source>
        <strain evidence="1">K2</strain>
    </source>
</reference>
<comment type="caution">
    <text evidence="1">The sequence shown here is derived from an EMBL/GenBank/DDBJ whole genome shotgun (WGS) entry which is preliminary data.</text>
</comment>
<organism evidence="1 2">
    <name type="scientific">Acropora cervicornis</name>
    <name type="common">Staghorn coral</name>
    <dbReference type="NCBI Taxonomy" id="6130"/>
    <lineage>
        <taxon>Eukaryota</taxon>
        <taxon>Metazoa</taxon>
        <taxon>Cnidaria</taxon>
        <taxon>Anthozoa</taxon>
        <taxon>Hexacorallia</taxon>
        <taxon>Scleractinia</taxon>
        <taxon>Astrocoeniina</taxon>
        <taxon>Acroporidae</taxon>
        <taxon>Acropora</taxon>
    </lineage>
</organism>
<gene>
    <name evidence="1" type="ORF">P5673_026184</name>
</gene>
<evidence type="ECO:0000313" key="1">
    <source>
        <dbReference type="EMBL" id="KAK2552745.1"/>
    </source>
</evidence>
<dbReference type="AlphaFoldDB" id="A0AAD9Q1R2"/>
<proteinExistence type="predicted"/>
<protein>
    <submittedName>
        <fullName evidence="1">Uncharacterized protein</fullName>
    </submittedName>
</protein>
<dbReference type="Proteomes" id="UP001249851">
    <property type="component" value="Unassembled WGS sequence"/>
</dbReference>
<keyword evidence="2" id="KW-1185">Reference proteome</keyword>
<feature type="non-terminal residue" evidence="1">
    <location>
        <position position="1"/>
    </location>
</feature>
<name>A0AAD9Q1R2_ACRCE</name>
<evidence type="ECO:0000313" key="2">
    <source>
        <dbReference type="Proteomes" id="UP001249851"/>
    </source>
</evidence>
<reference evidence="1" key="2">
    <citation type="journal article" date="2023" name="Science">
        <title>Genomic signatures of disease resistance in endangered staghorn corals.</title>
        <authorList>
            <person name="Vollmer S.V."/>
            <person name="Selwyn J.D."/>
            <person name="Despard B.A."/>
            <person name="Roesel C.L."/>
        </authorList>
    </citation>
    <scope>NUCLEOTIDE SEQUENCE</scope>
    <source>
        <strain evidence="1">K2</strain>
    </source>
</reference>
<accession>A0AAD9Q1R2</accession>
<dbReference type="EMBL" id="JARQWQ010000084">
    <property type="protein sequence ID" value="KAK2552745.1"/>
    <property type="molecule type" value="Genomic_DNA"/>
</dbReference>
<sequence length="80" mass="9230">ALSRLREIQEAIELDTSLKKPTERARVLEVLRPHYCVRDKLSVQDGVIFRGQRIVIPTTLRTEMKTKVHALHRAIKSCLP</sequence>